<dbReference type="CDD" id="cd00167">
    <property type="entry name" value="SANT"/>
    <property type="match status" value="1"/>
</dbReference>
<dbReference type="PROSITE" id="PS51294">
    <property type="entry name" value="HTH_MYB"/>
    <property type="match status" value="1"/>
</dbReference>
<feature type="compositionally biased region" description="Polar residues" evidence="1">
    <location>
        <begin position="341"/>
        <end position="362"/>
    </location>
</feature>
<feature type="compositionally biased region" description="Low complexity" evidence="1">
    <location>
        <begin position="666"/>
        <end position="678"/>
    </location>
</feature>
<reference evidence="5" key="1">
    <citation type="submission" date="2023-07" db="EMBL/GenBank/DDBJ databases">
        <title>A draft genome of Kazachstania heterogenica Y-27499.</title>
        <authorList>
            <person name="Donic C."/>
            <person name="Kralova J.S."/>
            <person name="Fidel L."/>
            <person name="Ben-Dor S."/>
            <person name="Jung S."/>
        </authorList>
    </citation>
    <scope>NUCLEOTIDE SEQUENCE [LARGE SCALE GENOMIC DNA]</scope>
    <source>
        <strain evidence="5">Y27499</strain>
    </source>
</reference>
<accession>A0AAN7WHH8</accession>
<feature type="compositionally biased region" description="Basic and acidic residues" evidence="1">
    <location>
        <begin position="133"/>
        <end position="158"/>
    </location>
</feature>
<dbReference type="Gene3D" id="1.10.10.60">
    <property type="entry name" value="Homeodomain-like"/>
    <property type="match status" value="1"/>
</dbReference>
<feature type="region of interest" description="Disordered" evidence="1">
    <location>
        <begin position="284"/>
        <end position="362"/>
    </location>
</feature>
<dbReference type="InterPro" id="IPR001005">
    <property type="entry name" value="SANT/Myb"/>
</dbReference>
<keyword evidence="5" id="KW-1185">Reference proteome</keyword>
<dbReference type="InterPro" id="IPR009057">
    <property type="entry name" value="Homeodomain-like_sf"/>
</dbReference>
<feature type="region of interest" description="Disordered" evidence="1">
    <location>
        <begin position="133"/>
        <end position="179"/>
    </location>
</feature>
<feature type="region of interest" description="Disordered" evidence="1">
    <location>
        <begin position="210"/>
        <end position="229"/>
    </location>
</feature>
<feature type="compositionally biased region" description="Low complexity" evidence="1">
    <location>
        <begin position="300"/>
        <end position="327"/>
    </location>
</feature>
<comment type="caution">
    <text evidence="4">The sequence shown here is derived from an EMBL/GenBank/DDBJ whole genome shotgun (WGS) entry which is preliminary data.</text>
</comment>
<evidence type="ECO:0000313" key="5">
    <source>
        <dbReference type="Proteomes" id="UP001306508"/>
    </source>
</evidence>
<dbReference type="PROSITE" id="PS50090">
    <property type="entry name" value="MYB_LIKE"/>
    <property type="match status" value="1"/>
</dbReference>
<gene>
    <name evidence="4" type="ORF">RI543_002454</name>
</gene>
<proteinExistence type="predicted"/>
<name>A0AAN7WHH8_9SACH</name>
<dbReference type="AlphaFoldDB" id="A0AAN7WHH8"/>
<protein>
    <recommendedName>
        <fullName evidence="6">Transcriptional regulatory protein DOT6</fullName>
    </recommendedName>
</protein>
<feature type="domain" description="Myb-like" evidence="2">
    <location>
        <begin position="51"/>
        <end position="101"/>
    </location>
</feature>
<evidence type="ECO:0000256" key="1">
    <source>
        <dbReference type="SAM" id="MobiDB-lite"/>
    </source>
</evidence>
<dbReference type="Pfam" id="PF13921">
    <property type="entry name" value="Myb_DNA-bind_6"/>
    <property type="match status" value="1"/>
</dbReference>
<sequence>MSTAAVTSNNNNKNINKINIPNIIENDTDIDHPIIKHTHKLSSKDLISNNTHNKHPSSWEPIDDLLLRHLKEIKKMGWKEISQYFENRTPNACQFRWRRLKSGNLKSNKTALMDVTIFPGEIKILNPYPAFNEKKQRNKAKDNNNDDDKFKNKGKDKNTTNYNISKDDSSNTITLPKPYNSISAPQVVSSSSDSKMTKLASLKLFSDNISSSRSPSLTTNSTSGSSLNKSNISISKLINTNDQHESITTSSIDNRKMIGDLNSDNNKADNNTIQTMTQNNTLLNKFASPPLPISSEQPVTTSNNTKNITSTDGSNNNNSSNSTSSNSRDGTVKKFIKPRSYSHSVTSNSANPKISINSPQFANSDDTERFGFIPKVFVKSRRGSSIIIPSSPTSSSSSSLLGSFPSVNTALNTTLTTSKSRKNSFVRRHSLVTPTSALSSRRSSMVIAPNSLSINFNNYQLPTAKHRRESVISRSQKAISPNNNNNTSLNITKNWEAPMTTNYLFNHNYSFTDIPVNSEKVVRKKHFIPWSMQEDQLLLENQSRKLSISELSILLPNRSESDIDARLHSLTERLNNNNNDESSETNTAITTSASSSDSSKLPTPQPELPDFASPIHSPNRSYILNQTDPTINAQEFKDHLELDSLRSETAQSHTYSSKEVSPSTFSQISLDDSASSSSSVTHSNIVISDYPTFLKSTGQEHSALVYQNFLCYQQHILQERQQQQSQTTLPSINTILQRY</sequence>
<feature type="region of interest" description="Disordered" evidence="1">
    <location>
        <begin position="647"/>
        <end position="678"/>
    </location>
</feature>
<feature type="compositionally biased region" description="Low complexity" evidence="1">
    <location>
        <begin position="574"/>
        <end position="599"/>
    </location>
</feature>
<feature type="compositionally biased region" description="Polar residues" evidence="1">
    <location>
        <begin position="647"/>
        <end position="665"/>
    </location>
</feature>
<feature type="domain" description="HTH myb-type" evidence="3">
    <location>
        <begin position="51"/>
        <end position="105"/>
    </location>
</feature>
<dbReference type="SUPFAM" id="SSF46689">
    <property type="entry name" value="Homeodomain-like"/>
    <property type="match status" value="1"/>
</dbReference>
<dbReference type="SMART" id="SM00717">
    <property type="entry name" value="SANT"/>
    <property type="match status" value="2"/>
</dbReference>
<dbReference type="InterPro" id="IPR017930">
    <property type="entry name" value="Myb_dom"/>
</dbReference>
<dbReference type="Proteomes" id="UP001306508">
    <property type="component" value="Unassembled WGS sequence"/>
</dbReference>
<evidence type="ECO:0000259" key="3">
    <source>
        <dbReference type="PROSITE" id="PS51294"/>
    </source>
</evidence>
<evidence type="ECO:0008006" key="6">
    <source>
        <dbReference type="Google" id="ProtNLM"/>
    </source>
</evidence>
<dbReference type="EMBL" id="JAWIZZ010000045">
    <property type="protein sequence ID" value="KAK5779915.1"/>
    <property type="molecule type" value="Genomic_DNA"/>
</dbReference>
<evidence type="ECO:0000313" key="4">
    <source>
        <dbReference type="EMBL" id="KAK5779915.1"/>
    </source>
</evidence>
<feature type="region of interest" description="Disordered" evidence="1">
    <location>
        <begin position="574"/>
        <end position="623"/>
    </location>
</feature>
<evidence type="ECO:0000259" key="2">
    <source>
        <dbReference type="PROSITE" id="PS50090"/>
    </source>
</evidence>
<organism evidence="4 5">
    <name type="scientific">Arxiozyma heterogenica</name>
    <dbReference type="NCBI Taxonomy" id="278026"/>
    <lineage>
        <taxon>Eukaryota</taxon>
        <taxon>Fungi</taxon>
        <taxon>Dikarya</taxon>
        <taxon>Ascomycota</taxon>
        <taxon>Saccharomycotina</taxon>
        <taxon>Saccharomycetes</taxon>
        <taxon>Saccharomycetales</taxon>
        <taxon>Saccharomycetaceae</taxon>
        <taxon>Arxiozyma</taxon>
    </lineage>
</organism>
<feature type="compositionally biased region" description="Polar residues" evidence="1">
    <location>
        <begin position="159"/>
        <end position="174"/>
    </location>
</feature>